<dbReference type="EMBL" id="BEXD01002441">
    <property type="protein sequence ID" value="GBB98301.1"/>
    <property type="molecule type" value="Genomic_DNA"/>
</dbReference>
<evidence type="ECO:0000313" key="1">
    <source>
        <dbReference type="EMBL" id="GBB98301.1"/>
    </source>
</evidence>
<comment type="caution">
    <text evidence="1">The sequence shown here is derived from an EMBL/GenBank/DDBJ whole genome shotgun (WGS) entry which is preliminary data.</text>
</comment>
<name>A0A2Z6RP11_9GLOM</name>
<reference evidence="1 2" key="1">
    <citation type="submission" date="2017-11" db="EMBL/GenBank/DDBJ databases">
        <title>The genome of Rhizophagus clarus HR1 reveals common genetic basis of auxotrophy among arbuscular mycorrhizal fungi.</title>
        <authorList>
            <person name="Kobayashi Y."/>
        </authorList>
    </citation>
    <scope>NUCLEOTIDE SEQUENCE [LARGE SCALE GENOMIC DNA]</scope>
    <source>
        <strain evidence="1 2">HR1</strain>
    </source>
</reference>
<keyword evidence="2" id="KW-1185">Reference proteome</keyword>
<protein>
    <submittedName>
        <fullName evidence="1">Uncharacterized protein</fullName>
    </submittedName>
</protein>
<proteinExistence type="predicted"/>
<dbReference type="Proteomes" id="UP000247702">
    <property type="component" value="Unassembled WGS sequence"/>
</dbReference>
<sequence>MIWKVQTGIMCASRLLNSLDESGFGMHVSKLTGSGNVRLLVCGRNTGFLDFLDTDTEETPGSLGTGDK</sequence>
<evidence type="ECO:0000313" key="2">
    <source>
        <dbReference type="Proteomes" id="UP000247702"/>
    </source>
</evidence>
<organism evidence="1 2">
    <name type="scientific">Rhizophagus clarus</name>
    <dbReference type="NCBI Taxonomy" id="94130"/>
    <lineage>
        <taxon>Eukaryota</taxon>
        <taxon>Fungi</taxon>
        <taxon>Fungi incertae sedis</taxon>
        <taxon>Mucoromycota</taxon>
        <taxon>Glomeromycotina</taxon>
        <taxon>Glomeromycetes</taxon>
        <taxon>Glomerales</taxon>
        <taxon>Glomeraceae</taxon>
        <taxon>Rhizophagus</taxon>
    </lineage>
</organism>
<gene>
    <name evidence="1" type="ORF">RclHR1_31950003</name>
</gene>
<accession>A0A2Z6RP11</accession>
<dbReference type="AlphaFoldDB" id="A0A2Z6RP11"/>